<evidence type="ECO:0000313" key="1">
    <source>
        <dbReference type="EMBL" id="KAJ2889279.1"/>
    </source>
</evidence>
<protein>
    <submittedName>
        <fullName evidence="1">Uncharacterized protein</fullName>
    </submittedName>
</protein>
<dbReference type="EMBL" id="JANBVB010001919">
    <property type="protein sequence ID" value="KAJ2889279.1"/>
    <property type="molecule type" value="Genomic_DNA"/>
</dbReference>
<proteinExistence type="predicted"/>
<gene>
    <name evidence="1" type="ORF">IWW38_004807</name>
</gene>
<reference evidence="1" key="1">
    <citation type="submission" date="2022-07" db="EMBL/GenBank/DDBJ databases">
        <title>Phylogenomic reconstructions and comparative analyses of Kickxellomycotina fungi.</title>
        <authorList>
            <person name="Reynolds N.K."/>
            <person name="Stajich J.E."/>
            <person name="Barry K."/>
            <person name="Grigoriev I.V."/>
            <person name="Crous P."/>
            <person name="Smith M.E."/>
        </authorList>
    </citation>
    <scope>NUCLEOTIDE SEQUENCE</scope>
    <source>
        <strain evidence="1">CBS 190363</strain>
    </source>
</reference>
<comment type="caution">
    <text evidence="1">The sequence shown here is derived from an EMBL/GenBank/DDBJ whole genome shotgun (WGS) entry which is preliminary data.</text>
</comment>
<evidence type="ECO:0000313" key="2">
    <source>
        <dbReference type="Proteomes" id="UP001139981"/>
    </source>
</evidence>
<organism evidence="1 2">
    <name type="scientific">Coemansia aciculifera</name>
    <dbReference type="NCBI Taxonomy" id="417176"/>
    <lineage>
        <taxon>Eukaryota</taxon>
        <taxon>Fungi</taxon>
        <taxon>Fungi incertae sedis</taxon>
        <taxon>Zoopagomycota</taxon>
        <taxon>Kickxellomycotina</taxon>
        <taxon>Kickxellomycetes</taxon>
        <taxon>Kickxellales</taxon>
        <taxon>Kickxellaceae</taxon>
        <taxon>Coemansia</taxon>
    </lineage>
</organism>
<name>A0ACC1LXC4_9FUNG</name>
<keyword evidence="2" id="KW-1185">Reference proteome</keyword>
<accession>A0ACC1LXC4</accession>
<dbReference type="Proteomes" id="UP001139981">
    <property type="component" value="Unassembled WGS sequence"/>
</dbReference>
<sequence length="177" mass="18365">MNITCAAYDTLPQLTYDNVAPQALQQVVIAFKPGTSSQVLDSFSDALQCRGSTVDPPNYNTLTLTGFVSLMLATGVQMSRTVAAVEVDGQVTTLRQGATTTTSSSSSNGVKPTTSTKSQSLSTSSPTLNSDFGLDPPSSSSSNAEPSSSGAKSPLLAKTTTMAFLLMTVAYIVIFAM</sequence>